<proteinExistence type="predicted"/>
<feature type="signal peptide" evidence="1">
    <location>
        <begin position="1"/>
        <end position="28"/>
    </location>
</feature>
<sequence>MKRVLSGTMAAAAIAVGFMVTAPQQAEAVPGCKISWWDTNALGVECRSGSYSQFRIRALCKNGSWSPWGPWANRPGQAYAYCNAINSQVANPNFNYQHQTR</sequence>
<evidence type="ECO:0000313" key="2">
    <source>
        <dbReference type="EMBL" id="MBF6356107.1"/>
    </source>
</evidence>
<name>A0ABS0DCA7_9NOCA</name>
<dbReference type="RefSeq" id="WP_195002944.1">
    <property type="nucleotide sequence ID" value="NZ_JADLQN010000002.1"/>
</dbReference>
<evidence type="ECO:0000256" key="1">
    <source>
        <dbReference type="SAM" id="SignalP"/>
    </source>
</evidence>
<dbReference type="EMBL" id="JADLQN010000002">
    <property type="protein sequence ID" value="MBF6356107.1"/>
    <property type="molecule type" value="Genomic_DNA"/>
</dbReference>
<accession>A0ABS0DCA7</accession>
<dbReference type="Proteomes" id="UP000707731">
    <property type="component" value="Unassembled WGS sequence"/>
</dbReference>
<keyword evidence="1" id="KW-0732">Signal</keyword>
<keyword evidence="3" id="KW-1185">Reference proteome</keyword>
<comment type="caution">
    <text evidence="2">The sequence shown here is derived from an EMBL/GenBank/DDBJ whole genome shotgun (WGS) entry which is preliminary data.</text>
</comment>
<organism evidence="2 3">
    <name type="scientific">Nocardia higoensis</name>
    <dbReference type="NCBI Taxonomy" id="228599"/>
    <lineage>
        <taxon>Bacteria</taxon>
        <taxon>Bacillati</taxon>
        <taxon>Actinomycetota</taxon>
        <taxon>Actinomycetes</taxon>
        <taxon>Mycobacteriales</taxon>
        <taxon>Nocardiaceae</taxon>
        <taxon>Nocardia</taxon>
    </lineage>
</organism>
<protein>
    <submittedName>
        <fullName evidence="2">Uncharacterized protein</fullName>
    </submittedName>
</protein>
<feature type="chain" id="PRO_5047367122" evidence="1">
    <location>
        <begin position="29"/>
        <end position="101"/>
    </location>
</feature>
<gene>
    <name evidence="2" type="ORF">IU449_16420</name>
</gene>
<evidence type="ECO:0000313" key="3">
    <source>
        <dbReference type="Proteomes" id="UP000707731"/>
    </source>
</evidence>
<reference evidence="2 3" key="1">
    <citation type="submission" date="2020-10" db="EMBL/GenBank/DDBJ databases">
        <title>Identification of Nocardia species via Next-generation sequencing and recognition of intraspecies genetic diversity.</title>
        <authorList>
            <person name="Li P."/>
            <person name="Li P."/>
            <person name="Lu B."/>
        </authorList>
    </citation>
    <scope>NUCLEOTIDE SEQUENCE [LARGE SCALE GENOMIC DNA]</scope>
    <source>
        <strain evidence="2 3">BJ06-0143</strain>
    </source>
</reference>